<protein>
    <submittedName>
        <fullName evidence="1">Uncharacterized protein</fullName>
    </submittedName>
</protein>
<reference evidence="1 2" key="1">
    <citation type="journal article" date="2012" name="ISME J.">
        <title>Nitrification expanded: discovery, physiology and genomics of a nitrite-oxidizing bacterium from the phylum Chloroflexi.</title>
        <authorList>
            <person name="Sorokin D.Y."/>
            <person name="Lucker S."/>
            <person name="Vejmelkova D."/>
            <person name="Kostrikina N.A."/>
            <person name="Kleerebezem R."/>
            <person name="Rijpstra W.I."/>
            <person name="Damste J.S."/>
            <person name="Le Paslier D."/>
            <person name="Muyzer G."/>
            <person name="Wagner M."/>
            <person name="van Loosdrecht M.C."/>
            <person name="Daims H."/>
        </authorList>
    </citation>
    <scope>NUCLEOTIDE SEQUENCE [LARGE SCALE GENOMIC DNA]</scope>
    <source>
        <strain evidence="2">none</strain>
    </source>
</reference>
<sequence length="59" mass="6575">MVPRIVQRSALRPQIKTAAHNRECRFRPVFDSPWVFLKGKTADGWLPGGKPTASIKGTV</sequence>
<organism evidence="1 2">
    <name type="scientific">Nitrolancea hollandica Lb</name>
    <dbReference type="NCBI Taxonomy" id="1129897"/>
    <lineage>
        <taxon>Bacteria</taxon>
        <taxon>Pseudomonadati</taxon>
        <taxon>Thermomicrobiota</taxon>
        <taxon>Thermomicrobia</taxon>
        <taxon>Sphaerobacterales</taxon>
        <taxon>Sphaerobacterineae</taxon>
        <taxon>Sphaerobacteraceae</taxon>
        <taxon>Nitrolancea</taxon>
    </lineage>
</organism>
<gene>
    <name evidence="1" type="ORF">NITHO_270002</name>
</gene>
<comment type="caution">
    <text evidence="1">The sequence shown here is derived from an EMBL/GenBank/DDBJ whole genome shotgun (WGS) entry which is preliminary data.</text>
</comment>
<name>I4EGE4_9BACT</name>
<accession>I4EGE4</accession>
<evidence type="ECO:0000313" key="2">
    <source>
        <dbReference type="Proteomes" id="UP000004221"/>
    </source>
</evidence>
<dbReference type="Proteomes" id="UP000004221">
    <property type="component" value="Unassembled WGS sequence"/>
</dbReference>
<dbReference type="AlphaFoldDB" id="I4EGE4"/>
<keyword evidence="2" id="KW-1185">Reference proteome</keyword>
<proteinExistence type="predicted"/>
<evidence type="ECO:0000313" key="1">
    <source>
        <dbReference type="EMBL" id="CCF83756.1"/>
    </source>
</evidence>
<dbReference type="EMBL" id="CAGS01000190">
    <property type="protein sequence ID" value="CCF83756.1"/>
    <property type="molecule type" value="Genomic_DNA"/>
</dbReference>